<dbReference type="RefSeq" id="WP_106266676.1">
    <property type="nucleotide sequence ID" value="NZ_PVTX01000004.1"/>
</dbReference>
<evidence type="ECO:0000256" key="5">
    <source>
        <dbReference type="SAM" id="MobiDB-lite"/>
    </source>
</evidence>
<dbReference type="Pfam" id="PF00270">
    <property type="entry name" value="DEAD"/>
    <property type="match status" value="1"/>
</dbReference>
<dbReference type="PROSITE" id="PS51194">
    <property type="entry name" value="HELICASE_CTER"/>
    <property type="match status" value="1"/>
</dbReference>
<dbReference type="Gene3D" id="3.40.50.300">
    <property type="entry name" value="P-loop containing nucleotide triphosphate hydrolases"/>
    <property type="match status" value="2"/>
</dbReference>
<comment type="caution">
    <text evidence="8">The sequence shown here is derived from an EMBL/GenBank/DDBJ whole genome shotgun (WGS) entry which is preliminary data.</text>
</comment>
<evidence type="ECO:0000256" key="3">
    <source>
        <dbReference type="ARBA" id="ARBA00022806"/>
    </source>
</evidence>
<dbReference type="CDD" id="cd18791">
    <property type="entry name" value="SF2_C_RHA"/>
    <property type="match status" value="1"/>
</dbReference>
<dbReference type="PROSITE" id="PS00690">
    <property type="entry name" value="DEAH_ATP_HELICASE"/>
    <property type="match status" value="1"/>
</dbReference>
<dbReference type="GO" id="GO:0004386">
    <property type="term" value="F:helicase activity"/>
    <property type="evidence" value="ECO:0007669"/>
    <property type="project" value="UniProtKB-KW"/>
</dbReference>
<accession>A0ABX5EEU6</accession>
<gene>
    <name evidence="8" type="ORF">BCL65_104112</name>
</gene>
<dbReference type="InterPro" id="IPR027417">
    <property type="entry name" value="P-loop_NTPase"/>
</dbReference>
<keyword evidence="9" id="KW-1185">Reference proteome</keyword>
<dbReference type="PIRSF" id="PIRSF005496">
    <property type="entry name" value="ATP_hel_hrpB"/>
    <property type="match status" value="1"/>
</dbReference>
<keyword evidence="3 8" id="KW-0347">Helicase</keyword>
<dbReference type="Pfam" id="PF08482">
    <property type="entry name" value="HrpB_C"/>
    <property type="match status" value="1"/>
</dbReference>
<dbReference type="PROSITE" id="PS51192">
    <property type="entry name" value="HELICASE_ATP_BIND_1"/>
    <property type="match status" value="1"/>
</dbReference>
<dbReference type="InterPro" id="IPR001650">
    <property type="entry name" value="Helicase_C-like"/>
</dbReference>
<dbReference type="SUPFAM" id="SSF52540">
    <property type="entry name" value="P-loop containing nucleoside triphosphate hydrolases"/>
    <property type="match status" value="1"/>
</dbReference>
<dbReference type="Pfam" id="PF00271">
    <property type="entry name" value="Helicase_C"/>
    <property type="match status" value="1"/>
</dbReference>
<protein>
    <submittedName>
        <fullName evidence="8">ATP-dependent helicase HrpB</fullName>
    </submittedName>
</protein>
<evidence type="ECO:0000256" key="1">
    <source>
        <dbReference type="ARBA" id="ARBA00022741"/>
    </source>
</evidence>
<dbReference type="EMBL" id="PVTX01000004">
    <property type="protein sequence ID" value="PRZ07670.1"/>
    <property type="molecule type" value="Genomic_DNA"/>
</dbReference>
<dbReference type="SMART" id="SM00490">
    <property type="entry name" value="HELICc"/>
    <property type="match status" value="1"/>
</dbReference>
<dbReference type="InterPro" id="IPR013689">
    <property type="entry name" value="RNA_helicase_ATP-dep_HrpB_C"/>
</dbReference>
<evidence type="ECO:0000256" key="2">
    <source>
        <dbReference type="ARBA" id="ARBA00022801"/>
    </source>
</evidence>
<dbReference type="InterPro" id="IPR010225">
    <property type="entry name" value="HrpB"/>
</dbReference>
<evidence type="ECO:0000256" key="4">
    <source>
        <dbReference type="ARBA" id="ARBA00022840"/>
    </source>
</evidence>
<keyword evidence="1" id="KW-0547">Nucleotide-binding</keyword>
<dbReference type="InterPro" id="IPR002464">
    <property type="entry name" value="DNA/RNA_helicase_DEAH_CS"/>
</dbReference>
<dbReference type="InterPro" id="IPR011545">
    <property type="entry name" value="DEAD/DEAH_box_helicase_dom"/>
</dbReference>
<keyword evidence="4" id="KW-0067">ATP-binding</keyword>
<dbReference type="SMART" id="SM00487">
    <property type="entry name" value="DEXDc"/>
    <property type="match status" value="1"/>
</dbReference>
<evidence type="ECO:0000313" key="9">
    <source>
        <dbReference type="Proteomes" id="UP000239895"/>
    </source>
</evidence>
<dbReference type="NCBIfam" id="TIGR01970">
    <property type="entry name" value="DEAH_box_HrpB"/>
    <property type="match status" value="1"/>
</dbReference>
<organism evidence="8 9">
    <name type="scientific">Isoptericola halotolerans</name>
    <dbReference type="NCBI Taxonomy" id="300560"/>
    <lineage>
        <taxon>Bacteria</taxon>
        <taxon>Bacillati</taxon>
        <taxon>Actinomycetota</taxon>
        <taxon>Actinomycetes</taxon>
        <taxon>Micrococcales</taxon>
        <taxon>Promicromonosporaceae</taxon>
        <taxon>Isoptericola</taxon>
    </lineage>
</organism>
<name>A0ABX5EEU6_9MICO</name>
<evidence type="ECO:0000259" key="6">
    <source>
        <dbReference type="PROSITE" id="PS51192"/>
    </source>
</evidence>
<feature type="region of interest" description="Disordered" evidence="5">
    <location>
        <begin position="501"/>
        <end position="521"/>
    </location>
</feature>
<dbReference type="InterPro" id="IPR007502">
    <property type="entry name" value="Helicase-assoc_dom"/>
</dbReference>
<reference evidence="8 9" key="1">
    <citation type="submission" date="2018-03" db="EMBL/GenBank/DDBJ databases">
        <title>Comparative analysis of microorganisms from saline springs in Andes Mountain Range, Colombia.</title>
        <authorList>
            <person name="Rubin E."/>
        </authorList>
    </citation>
    <scope>NUCLEOTIDE SEQUENCE [LARGE SCALE GENOMIC DNA]</scope>
    <source>
        <strain evidence="8 9">CG 23</strain>
    </source>
</reference>
<dbReference type="SMART" id="SM00847">
    <property type="entry name" value="HA2"/>
    <property type="match status" value="1"/>
</dbReference>
<evidence type="ECO:0000313" key="8">
    <source>
        <dbReference type="EMBL" id="PRZ07670.1"/>
    </source>
</evidence>
<dbReference type="Proteomes" id="UP000239895">
    <property type="component" value="Unassembled WGS sequence"/>
</dbReference>
<keyword evidence="2" id="KW-0378">Hydrolase</keyword>
<feature type="domain" description="Helicase ATP-binding" evidence="6">
    <location>
        <begin position="26"/>
        <end position="187"/>
    </location>
</feature>
<feature type="region of interest" description="Disordered" evidence="5">
    <location>
        <begin position="827"/>
        <end position="851"/>
    </location>
</feature>
<dbReference type="InterPro" id="IPR014001">
    <property type="entry name" value="Helicase_ATP-bd"/>
</dbReference>
<proteinExistence type="predicted"/>
<sequence length="851" mass="88710">MSHAALVDLLAAPPALPVAAGLAELDAAVRTSGAAVLQSPPGSGKTTLVPPALAVALGGRVVVTQPRRIAARAAARRLAGLLGEPVGRTAGFAVRGDRQTGPDTLVEFVTAGTLLRRLQHDPELPGVSAVVLDEVHERQIDGDLLLAMLVEARAALREDLAVVAMSATVEADRVAELLGTSVPVVTVPGALHPVSTVWCPEPRTAPRLTPTGTSREFLGHVTDVLGRALQEQAGDVLVFLPGAREVDDVVRPARAAWPRVDVLPLHGRLPAAEQDRALQPSSSRRVIVSTAVAESSLTVPGVRVVVDAGLVREPRTDHHRGLAGLVTRSVSRAGAEQRAGRAGRQGPGTVYRCWSEAEHARLARHPSPEILTADLTGPMLELALWGAPGGAGLALLDAPPPAAAAAALAVLGELGAVTSDGAVTARGRAIAEIGADPRLARALLDGAAAVGPRVAAETVAMLAADGGPDDVDLAAALRRRRATAGRGSPWRREADRWGRIVARRDQSPRDERAAASGATSGATHGVSLDLAVGIVTALAHPDRIARKRPGSDRYLMAGGAGARLPGGALAGSEWLAVAEATRSPGQPDALVRSAVPIDEATAREAGASLLGTADDVAWRDGLLVSRRVVRLGAIELSAEPLPRPPAALVAAAVQDGLRTEGLDLVPWPPAAISLRRRLAFLHEALGEPWPDVSDAALEASVPAWLGPDLDGVRTGRDLRRLDTTTALRRLLPWPEAARLDVLAPERVTVPTGSAVRVNYADPDRPTLAVRLQEVFGWQGAPALADGRVPLVLELLSPAHRPAAVTADLAGFWRTGYPQVRSELRGRYPKHPWPEDPAAAAATTRTKKASRG</sequence>
<feature type="domain" description="Helicase C-terminal" evidence="7">
    <location>
        <begin position="221"/>
        <end position="386"/>
    </location>
</feature>
<evidence type="ECO:0000259" key="7">
    <source>
        <dbReference type="PROSITE" id="PS51194"/>
    </source>
</evidence>
<dbReference type="PANTHER" id="PTHR43519:SF1">
    <property type="entry name" value="ATP-DEPENDENT RNA HELICASE HRPB"/>
    <property type="match status" value="1"/>
</dbReference>
<dbReference type="PANTHER" id="PTHR43519">
    <property type="entry name" value="ATP-DEPENDENT RNA HELICASE HRPB"/>
    <property type="match status" value="1"/>
</dbReference>
<feature type="compositionally biased region" description="Basic and acidic residues" evidence="5">
    <location>
        <begin position="501"/>
        <end position="513"/>
    </location>
</feature>
<dbReference type="Gene3D" id="1.20.120.1080">
    <property type="match status" value="1"/>
</dbReference>